<protein>
    <submittedName>
        <fullName evidence="3">Uncharacterized protein</fullName>
    </submittedName>
</protein>
<reference evidence="3 4" key="1">
    <citation type="submission" date="2018-11" db="EMBL/GenBank/DDBJ databases">
        <title>Complete genome sequence of Nocardioides baekrokdamisoli strain KCTC 39748.</title>
        <authorList>
            <person name="Kang S.W."/>
            <person name="Lee K.C."/>
            <person name="Kim K.K."/>
            <person name="Kim J.S."/>
            <person name="Kim D.S."/>
            <person name="Ko S.H."/>
            <person name="Yang S.H."/>
            <person name="Shin Y.K."/>
            <person name="Lee J.S."/>
        </authorList>
    </citation>
    <scope>NUCLEOTIDE SEQUENCE [LARGE SCALE GENOMIC DNA]</scope>
    <source>
        <strain evidence="3 4">KCTC 39748</strain>
    </source>
</reference>
<gene>
    <name evidence="3" type="ORF">Back2_15790</name>
</gene>
<sequence length="832" mass="83733">MNIPGGRRPGFLEEVLAGNEEHPFASIVAAYRESQAPAPDTDDAATETAPIDEPAVVAASPQAATVEQPAPIQEPAAVETAAASEELTDDPTPAEPTATSAAEPAAETDVVAPVEEPTPAMAAEDVPEAEKPSALVDPFKSILAAYYAQSVEEPSAPKVDPAPVDTQPEPEPVEPEAVEPEPVVEASDAAASVLAAYYADPPETPADVSAVEPAAEASAEPFVTPEEPAIVDAVEMPAEIAAVEEPPADEPEPPSDAHATGAWGRHAVPAAATGAAASVLAAYYAGSPETPEDVPAAEPVDEAARSVIETAAAEAAPTSTDATAVLPTVTDTSFLATPANPLGNRPASRGWGEQALAAAAGGATSPIEPANETLPAAVQHRATEFIDTSAEEEKNKERSEARRKFLMLAPIGAIAALAVLAVLLWNGDKSTPKSTQSPSTTPSIVLVGSPLKRTQEAYASVLTRFNNANDAGSAVVAGGAAHDTLKLLKDFKGATAHEKALLAAERAHLTSLSDLATASPGGFGGAAGQAKNALAAVRKAAAADPKAGAPNGSAATAQAIDLLGEGNVNKLQVSLNSLVSRADTALLTAQLRGVASDAAGDADAANSISSVIKNPSVQTTASQLATKFSAMAPMARLSGDTLSDWYNIRPGMASALGADPVNHIDNLIASAKQKIAAWQANQGNNADTQAINAYASAMRSHFGAFGSALGQIPSLNPGESCSAGAKDGTRSRAGNAALAVSRAAFGGNPPASLVAAHNSLVNAINAGTAAATAGQNVTVLCGNGTYGSSSDWGTYSNNIWIKGGWGGKVGAWESAVSAALQQASASGTKPVV</sequence>
<dbReference type="Proteomes" id="UP000271573">
    <property type="component" value="Chromosome"/>
</dbReference>
<feature type="compositionally biased region" description="Low complexity" evidence="1">
    <location>
        <begin position="205"/>
        <end position="221"/>
    </location>
</feature>
<feature type="compositionally biased region" description="Low complexity" evidence="1">
    <location>
        <begin position="95"/>
        <end position="109"/>
    </location>
</feature>
<feature type="region of interest" description="Disordered" evidence="1">
    <location>
        <begin position="152"/>
        <end position="185"/>
    </location>
</feature>
<keyword evidence="2" id="KW-0472">Membrane</keyword>
<name>A0A3G9IGA1_9ACTN</name>
<keyword evidence="2" id="KW-1133">Transmembrane helix</keyword>
<evidence type="ECO:0000313" key="4">
    <source>
        <dbReference type="Proteomes" id="UP000271573"/>
    </source>
</evidence>
<keyword evidence="4" id="KW-1185">Reference proteome</keyword>
<keyword evidence="2" id="KW-0812">Transmembrane</keyword>
<dbReference type="AlphaFoldDB" id="A0A3G9IGA1"/>
<proteinExistence type="predicted"/>
<feature type="region of interest" description="Disordered" evidence="1">
    <location>
        <begin position="242"/>
        <end position="263"/>
    </location>
</feature>
<accession>A0A3G9IGA1</accession>
<evidence type="ECO:0000313" key="3">
    <source>
        <dbReference type="EMBL" id="BBH17292.1"/>
    </source>
</evidence>
<feature type="region of interest" description="Disordered" evidence="1">
    <location>
        <begin position="205"/>
        <end position="226"/>
    </location>
</feature>
<dbReference type="EMBL" id="AP019307">
    <property type="protein sequence ID" value="BBH17292.1"/>
    <property type="molecule type" value="Genomic_DNA"/>
</dbReference>
<organism evidence="3 4">
    <name type="scientific">Nocardioides baekrokdamisoli</name>
    <dbReference type="NCBI Taxonomy" id="1804624"/>
    <lineage>
        <taxon>Bacteria</taxon>
        <taxon>Bacillati</taxon>
        <taxon>Actinomycetota</taxon>
        <taxon>Actinomycetes</taxon>
        <taxon>Propionibacteriales</taxon>
        <taxon>Nocardioidaceae</taxon>
        <taxon>Nocardioides</taxon>
    </lineage>
</organism>
<evidence type="ECO:0000256" key="1">
    <source>
        <dbReference type="SAM" id="MobiDB-lite"/>
    </source>
</evidence>
<feature type="region of interest" description="Disordered" evidence="1">
    <location>
        <begin position="32"/>
        <end position="133"/>
    </location>
</feature>
<feature type="transmembrane region" description="Helical" evidence="2">
    <location>
        <begin position="405"/>
        <end position="425"/>
    </location>
</feature>
<dbReference type="KEGG" id="nbe:Back2_15790"/>
<evidence type="ECO:0000256" key="2">
    <source>
        <dbReference type="SAM" id="Phobius"/>
    </source>
</evidence>